<evidence type="ECO:0000256" key="3">
    <source>
        <dbReference type="ARBA" id="ARBA00014159"/>
    </source>
</evidence>
<evidence type="ECO:0000256" key="7">
    <source>
        <dbReference type="RuleBase" id="RU361139"/>
    </source>
</evidence>
<proteinExistence type="predicted"/>
<dbReference type="FunFam" id="3.40.50.970:FF:000013">
    <property type="entry name" value="Pyruvate dehydrogenase E1 component subunit alpha"/>
    <property type="match status" value="1"/>
</dbReference>
<evidence type="ECO:0000313" key="9">
    <source>
        <dbReference type="EMBL" id="CUS02121.2"/>
    </source>
</evidence>
<comment type="cofactor">
    <cofactor evidence="1 7">
        <name>thiamine diphosphate</name>
        <dbReference type="ChEBI" id="CHEBI:58937"/>
    </cofactor>
</comment>
<dbReference type="OrthoDB" id="9766715at2"/>
<dbReference type="GO" id="GO:0006086">
    <property type="term" value="P:pyruvate decarboxylation to acetyl-CoA"/>
    <property type="evidence" value="ECO:0007669"/>
    <property type="project" value="InterPro"/>
</dbReference>
<dbReference type="CDD" id="cd02000">
    <property type="entry name" value="TPP_E1_PDC_ADC_BCADC"/>
    <property type="match status" value="1"/>
</dbReference>
<dbReference type="PANTHER" id="PTHR11516:SF60">
    <property type="entry name" value="PYRUVATE DEHYDROGENASE E1 COMPONENT SUBUNIT ALPHA"/>
    <property type="match status" value="1"/>
</dbReference>
<feature type="domain" description="Dehydrogenase E1 component" evidence="8">
    <location>
        <begin position="11"/>
        <end position="308"/>
    </location>
</feature>
<evidence type="ECO:0000256" key="4">
    <source>
        <dbReference type="ARBA" id="ARBA00023002"/>
    </source>
</evidence>
<dbReference type="EMBL" id="LN890655">
    <property type="protein sequence ID" value="CUS02121.2"/>
    <property type="molecule type" value="Genomic_DNA"/>
</dbReference>
<dbReference type="GO" id="GO:0004739">
    <property type="term" value="F:pyruvate dehydrogenase (acetyl-transferring) activity"/>
    <property type="evidence" value="ECO:0007669"/>
    <property type="project" value="UniProtKB-UniRule"/>
</dbReference>
<evidence type="ECO:0000259" key="8">
    <source>
        <dbReference type="Pfam" id="PF00676"/>
    </source>
</evidence>
<gene>
    <name evidence="7 9" type="primary">pdhA</name>
    <name evidence="9" type="ORF">CFX0092_A0240</name>
</gene>
<evidence type="ECO:0000256" key="5">
    <source>
        <dbReference type="ARBA" id="ARBA00023052"/>
    </source>
</evidence>
<dbReference type="Gene3D" id="3.40.50.970">
    <property type="match status" value="1"/>
</dbReference>
<dbReference type="EC" id="1.2.4.1" evidence="2 7"/>
<dbReference type="AlphaFoldDB" id="A0A160SXQ0"/>
<keyword evidence="4 7" id="KW-0560">Oxidoreductase</keyword>
<dbReference type="InterPro" id="IPR050642">
    <property type="entry name" value="PDH_E1_Alpha_Subunit"/>
</dbReference>
<keyword evidence="5 7" id="KW-0786">Thiamine pyrophosphate</keyword>
<evidence type="ECO:0000256" key="2">
    <source>
        <dbReference type="ARBA" id="ARBA00012281"/>
    </source>
</evidence>
<dbReference type="KEGG" id="pbf:CFX0092_A0240"/>
<dbReference type="NCBIfam" id="TIGR03182">
    <property type="entry name" value="PDH_E1_alph_y"/>
    <property type="match status" value="1"/>
</dbReference>
<evidence type="ECO:0000256" key="1">
    <source>
        <dbReference type="ARBA" id="ARBA00001964"/>
    </source>
</evidence>
<organism evidence="9 10">
    <name type="scientific">Candidatus Promineifilum breve</name>
    <dbReference type="NCBI Taxonomy" id="1806508"/>
    <lineage>
        <taxon>Bacteria</taxon>
        <taxon>Bacillati</taxon>
        <taxon>Chloroflexota</taxon>
        <taxon>Ardenticatenia</taxon>
        <taxon>Candidatus Promineifilales</taxon>
        <taxon>Candidatus Promineifilaceae</taxon>
        <taxon>Candidatus Promineifilum</taxon>
    </lineage>
</organism>
<keyword evidence="10" id="KW-1185">Reference proteome</keyword>
<dbReference type="SUPFAM" id="SSF52518">
    <property type="entry name" value="Thiamin diphosphate-binding fold (THDP-binding)"/>
    <property type="match status" value="1"/>
</dbReference>
<evidence type="ECO:0000256" key="6">
    <source>
        <dbReference type="ARBA" id="ARBA00023317"/>
    </source>
</evidence>
<keyword evidence="6 7" id="KW-0670">Pyruvate</keyword>
<evidence type="ECO:0000313" key="10">
    <source>
        <dbReference type="Proteomes" id="UP000215027"/>
    </source>
</evidence>
<dbReference type="InterPro" id="IPR001017">
    <property type="entry name" value="DH_E1"/>
</dbReference>
<name>A0A160SXQ0_9CHLR</name>
<sequence>MEKATLLDWYRQMVLVRRFEQKCAELYQLGKIGGFLHLYIGQEAVAVGTIGARREQDHVITAYRDHAHALLVGSEPQALMAELLGKATGVSKGRGGSMHLADVNRNYWGGYGIVGGHVPLGTGLALAEQYKGTDAVVLCYMGDGSTNIGYFHESLNMAGVWKLPIIYVVENNKYGMGTSIERASAAPDMSTKALAYAMKPVKVDGMKVVDVYNATKTAIDAIHAGEGPQFLEVITYRFEGHSMGDPLRYRTKDEVEKWRGDDPIGILERLIYEHKAAKKEDLEAIDAEVDKVIQEAVEFAEKSPFPALETLFEHIYADG</sequence>
<dbReference type="PANTHER" id="PTHR11516">
    <property type="entry name" value="PYRUVATE DEHYDROGENASE E1 COMPONENT, ALPHA SUBUNIT BACTERIAL AND ORGANELLAR"/>
    <property type="match status" value="1"/>
</dbReference>
<dbReference type="Proteomes" id="UP000215027">
    <property type="component" value="Chromosome I"/>
</dbReference>
<comment type="subunit">
    <text evidence="7">Heterodimer of an alpha and a beta chain.</text>
</comment>
<comment type="function">
    <text evidence="7">The pyruvate dehydrogenase complex catalyzes the overall conversion of pyruvate to acetyl-CoA and CO(2).</text>
</comment>
<dbReference type="Pfam" id="PF00676">
    <property type="entry name" value="E1_dh"/>
    <property type="match status" value="1"/>
</dbReference>
<dbReference type="InterPro" id="IPR029061">
    <property type="entry name" value="THDP-binding"/>
</dbReference>
<dbReference type="RefSeq" id="WP_095041773.1">
    <property type="nucleotide sequence ID" value="NZ_LN890655.1"/>
</dbReference>
<comment type="catalytic activity">
    <reaction evidence="7">
        <text>N(6)-[(R)-lipoyl]-L-lysyl-[protein] + pyruvate + H(+) = N(6)-[(R)-S(8)-acetyldihydrolipoyl]-L-lysyl-[protein] + CO2</text>
        <dbReference type="Rhea" id="RHEA:19189"/>
        <dbReference type="Rhea" id="RHEA-COMP:10474"/>
        <dbReference type="Rhea" id="RHEA-COMP:10478"/>
        <dbReference type="ChEBI" id="CHEBI:15361"/>
        <dbReference type="ChEBI" id="CHEBI:15378"/>
        <dbReference type="ChEBI" id="CHEBI:16526"/>
        <dbReference type="ChEBI" id="CHEBI:83099"/>
        <dbReference type="ChEBI" id="CHEBI:83111"/>
        <dbReference type="EC" id="1.2.4.1"/>
    </reaction>
</comment>
<protein>
    <recommendedName>
        <fullName evidence="3 7">Pyruvate dehydrogenase E1 component subunit alpha</fullName>
        <ecNumber evidence="2 7">1.2.4.1</ecNumber>
    </recommendedName>
</protein>
<dbReference type="InterPro" id="IPR017597">
    <property type="entry name" value="Pyrv_DH_E1_asu_subgrp-y"/>
</dbReference>
<reference evidence="9" key="1">
    <citation type="submission" date="2016-01" db="EMBL/GenBank/DDBJ databases">
        <authorList>
            <person name="Mcilroy J.S."/>
            <person name="Karst M S."/>
            <person name="Albertsen M."/>
        </authorList>
    </citation>
    <scope>NUCLEOTIDE SEQUENCE</scope>
    <source>
        <strain evidence="9">Cfx-K</strain>
    </source>
</reference>
<accession>A0A160SXQ0</accession>